<dbReference type="PANTHER" id="PTHR44591">
    <property type="entry name" value="STRESS RESPONSE REGULATOR PROTEIN 1"/>
    <property type="match status" value="1"/>
</dbReference>
<name>A0A7W8DGN7_9BACT</name>
<dbReference type="Gene3D" id="2.40.10.220">
    <property type="entry name" value="predicted glycosyltransferase like domains"/>
    <property type="match status" value="1"/>
</dbReference>
<organism evidence="4 5">
    <name type="scientific">Desulfurispira natronophila</name>
    <dbReference type="NCBI Taxonomy" id="682562"/>
    <lineage>
        <taxon>Bacteria</taxon>
        <taxon>Pseudomonadati</taxon>
        <taxon>Chrysiogenota</taxon>
        <taxon>Chrysiogenia</taxon>
        <taxon>Chrysiogenales</taxon>
        <taxon>Chrysiogenaceae</taxon>
        <taxon>Desulfurispira</taxon>
    </lineage>
</organism>
<dbReference type="PROSITE" id="PS50110">
    <property type="entry name" value="RESPONSE_REGULATORY"/>
    <property type="match status" value="1"/>
</dbReference>
<evidence type="ECO:0000313" key="5">
    <source>
        <dbReference type="Proteomes" id="UP000528322"/>
    </source>
</evidence>
<proteinExistence type="predicted"/>
<evidence type="ECO:0000259" key="3">
    <source>
        <dbReference type="PROSITE" id="PS50110"/>
    </source>
</evidence>
<gene>
    <name evidence="4" type="ORF">HNR37_000881</name>
</gene>
<dbReference type="InterPro" id="IPR011006">
    <property type="entry name" value="CheY-like_superfamily"/>
</dbReference>
<feature type="domain" description="Response regulatory" evidence="3">
    <location>
        <begin position="6"/>
        <end position="124"/>
    </location>
</feature>
<dbReference type="InterPro" id="IPR009875">
    <property type="entry name" value="PilZ_domain"/>
</dbReference>
<dbReference type="EMBL" id="JACHID010000004">
    <property type="protein sequence ID" value="MBB5021569.1"/>
    <property type="molecule type" value="Genomic_DNA"/>
</dbReference>
<dbReference type="InterPro" id="IPR001789">
    <property type="entry name" value="Sig_transdc_resp-reg_receiver"/>
</dbReference>
<dbReference type="Pfam" id="PF07238">
    <property type="entry name" value="PilZ"/>
    <property type="match status" value="1"/>
</dbReference>
<dbReference type="SUPFAM" id="SSF141371">
    <property type="entry name" value="PilZ domain-like"/>
    <property type="match status" value="1"/>
</dbReference>
<keyword evidence="5" id="KW-1185">Reference proteome</keyword>
<dbReference type="GO" id="GO:0000160">
    <property type="term" value="P:phosphorelay signal transduction system"/>
    <property type="evidence" value="ECO:0007669"/>
    <property type="project" value="InterPro"/>
</dbReference>
<evidence type="ECO:0000313" key="4">
    <source>
        <dbReference type="EMBL" id="MBB5021569.1"/>
    </source>
</evidence>
<dbReference type="Gene3D" id="3.40.50.2300">
    <property type="match status" value="1"/>
</dbReference>
<reference evidence="4 5" key="1">
    <citation type="submission" date="2020-08" db="EMBL/GenBank/DDBJ databases">
        <title>Genomic Encyclopedia of Type Strains, Phase IV (KMG-IV): sequencing the most valuable type-strain genomes for metagenomic binning, comparative biology and taxonomic classification.</title>
        <authorList>
            <person name="Goeker M."/>
        </authorList>
    </citation>
    <scope>NUCLEOTIDE SEQUENCE [LARGE SCALE GENOMIC DNA]</scope>
    <source>
        <strain evidence="4 5">DSM 22071</strain>
    </source>
</reference>
<keyword evidence="1 2" id="KW-0597">Phosphoprotein</keyword>
<dbReference type="Pfam" id="PF00072">
    <property type="entry name" value="Response_reg"/>
    <property type="match status" value="1"/>
</dbReference>
<evidence type="ECO:0000256" key="2">
    <source>
        <dbReference type="PROSITE-ProRule" id="PRU00169"/>
    </source>
</evidence>
<dbReference type="SMART" id="SM00448">
    <property type="entry name" value="REC"/>
    <property type="match status" value="1"/>
</dbReference>
<protein>
    <submittedName>
        <fullName evidence="4">CheY-like chemotaxis protein</fullName>
    </submittedName>
</protein>
<comment type="caution">
    <text evidence="4">The sequence shown here is derived from an EMBL/GenBank/DDBJ whole genome shotgun (WGS) entry which is preliminary data.</text>
</comment>
<dbReference type="SUPFAM" id="SSF52172">
    <property type="entry name" value="CheY-like"/>
    <property type="match status" value="1"/>
</dbReference>
<dbReference type="Proteomes" id="UP000528322">
    <property type="component" value="Unassembled WGS sequence"/>
</dbReference>
<evidence type="ECO:0000256" key="1">
    <source>
        <dbReference type="ARBA" id="ARBA00022553"/>
    </source>
</evidence>
<dbReference type="InterPro" id="IPR050595">
    <property type="entry name" value="Bact_response_regulator"/>
</dbReference>
<sequence length="255" mass="28756">MLEDKVVLVAEDSSTMRRIIVSIIRDHLGCQNILEAANGREALALIYSNPVDWVFCDWEMPDMTGHELLREVRGTPSMVDIPFIMITTRKDKESIVAAIQSGASSYIVKPFTPRIITEKVEALLDNQERRRADRVAASGTMAVQLTLKDGTEFAATLMDLSVVGCQVQVSREFSSQCSIYDRMSINLEDTLNYPEGFIETKGVLMRMQAYHNLLLRHDQVRAAFQFLPMEPEQRKQVIALVEALEKAKCQRNGSS</sequence>
<dbReference type="PANTHER" id="PTHR44591:SF3">
    <property type="entry name" value="RESPONSE REGULATORY DOMAIN-CONTAINING PROTEIN"/>
    <property type="match status" value="1"/>
</dbReference>
<accession>A0A7W8DGN7</accession>
<feature type="modified residue" description="4-aspartylphosphate" evidence="2">
    <location>
        <position position="57"/>
    </location>
</feature>
<dbReference type="GO" id="GO:0035438">
    <property type="term" value="F:cyclic-di-GMP binding"/>
    <property type="evidence" value="ECO:0007669"/>
    <property type="project" value="InterPro"/>
</dbReference>
<dbReference type="AlphaFoldDB" id="A0A7W8DGN7"/>
<dbReference type="RefSeq" id="WP_183730486.1">
    <property type="nucleotide sequence ID" value="NZ_JACHID010000004.1"/>
</dbReference>